<feature type="region of interest" description="Disordered" evidence="1">
    <location>
        <begin position="28"/>
        <end position="61"/>
    </location>
</feature>
<evidence type="ECO:0000313" key="4">
    <source>
        <dbReference type="Proteomes" id="UP001227101"/>
    </source>
</evidence>
<dbReference type="PROSITE" id="PS51257">
    <property type="entry name" value="PROKAR_LIPOPROTEIN"/>
    <property type="match status" value="1"/>
</dbReference>
<organism evidence="3 4">
    <name type="scientific">Amycolatopsis nalaikhensis</name>
    <dbReference type="NCBI Taxonomy" id="715472"/>
    <lineage>
        <taxon>Bacteria</taxon>
        <taxon>Bacillati</taxon>
        <taxon>Actinomycetota</taxon>
        <taxon>Actinomycetes</taxon>
        <taxon>Pseudonocardiales</taxon>
        <taxon>Pseudonocardiaceae</taxon>
        <taxon>Amycolatopsis</taxon>
    </lineage>
</organism>
<gene>
    <name evidence="3" type="ORF">QP939_46275</name>
</gene>
<reference evidence="3 4" key="1">
    <citation type="submission" date="2023-06" db="EMBL/GenBank/DDBJ databases">
        <authorList>
            <person name="Oyuntsetseg B."/>
            <person name="Kim S.B."/>
        </authorList>
    </citation>
    <scope>NUCLEOTIDE SEQUENCE [LARGE SCALE GENOMIC DNA]</scope>
    <source>
        <strain evidence="3 4">2-2</strain>
    </source>
</reference>
<evidence type="ECO:0008006" key="5">
    <source>
        <dbReference type="Google" id="ProtNLM"/>
    </source>
</evidence>
<feature type="chain" id="PRO_5045662584" description="Lipoprotein" evidence="2">
    <location>
        <begin position="24"/>
        <end position="170"/>
    </location>
</feature>
<evidence type="ECO:0000256" key="1">
    <source>
        <dbReference type="SAM" id="MobiDB-lite"/>
    </source>
</evidence>
<accession>A0ABY8XKH6</accession>
<proteinExistence type="predicted"/>
<protein>
    <recommendedName>
        <fullName evidence="5">Lipoprotein</fullName>
    </recommendedName>
</protein>
<evidence type="ECO:0000256" key="2">
    <source>
        <dbReference type="SAM" id="SignalP"/>
    </source>
</evidence>
<sequence>MSARALPLLVTGVALLLAGCSGGSDTSATGSGSGLFPAATSSGEPGETSEAKPTTEPVGDDAVGRYETYLHAIGNEDVATACEIGRIAAEKRGRGDFGPCEHSMEIQFGMYSPDEKRAMRAATVDRSRVDASATRVDIPTRAVKVDVELIETELDDATMELRDGKWFRTR</sequence>
<keyword evidence="2" id="KW-0732">Signal</keyword>
<dbReference type="RefSeq" id="WP_285453190.1">
    <property type="nucleotide sequence ID" value="NZ_CP127173.1"/>
</dbReference>
<feature type="signal peptide" evidence="2">
    <location>
        <begin position="1"/>
        <end position="23"/>
    </location>
</feature>
<name>A0ABY8XKH6_9PSEU</name>
<keyword evidence="4" id="KW-1185">Reference proteome</keyword>
<dbReference type="Proteomes" id="UP001227101">
    <property type="component" value="Chromosome"/>
</dbReference>
<dbReference type="EMBL" id="CP127173">
    <property type="protein sequence ID" value="WIV56129.1"/>
    <property type="molecule type" value="Genomic_DNA"/>
</dbReference>
<evidence type="ECO:0000313" key="3">
    <source>
        <dbReference type="EMBL" id="WIV56129.1"/>
    </source>
</evidence>